<protein>
    <submittedName>
        <fullName evidence="1">Uncharacterized protein</fullName>
    </submittedName>
</protein>
<reference evidence="1" key="1">
    <citation type="submission" date="2023-08" db="EMBL/GenBank/DDBJ databases">
        <title>A de novo genome assembly of Solanum verrucosum Schlechtendal, a Mexican diploid species geographically isolated from the other diploid A-genome species in potato relatives.</title>
        <authorList>
            <person name="Hosaka K."/>
        </authorList>
    </citation>
    <scope>NUCLEOTIDE SEQUENCE</scope>
    <source>
        <tissue evidence="1">Young leaves</tissue>
    </source>
</reference>
<name>A0AAF0ZRI9_SOLVR</name>
<dbReference type="AlphaFoldDB" id="A0AAF0ZRI9"/>
<evidence type="ECO:0000313" key="1">
    <source>
        <dbReference type="EMBL" id="WMV49472.1"/>
    </source>
</evidence>
<organism evidence="1 2">
    <name type="scientific">Solanum verrucosum</name>
    <dbReference type="NCBI Taxonomy" id="315347"/>
    <lineage>
        <taxon>Eukaryota</taxon>
        <taxon>Viridiplantae</taxon>
        <taxon>Streptophyta</taxon>
        <taxon>Embryophyta</taxon>
        <taxon>Tracheophyta</taxon>
        <taxon>Spermatophyta</taxon>
        <taxon>Magnoliopsida</taxon>
        <taxon>eudicotyledons</taxon>
        <taxon>Gunneridae</taxon>
        <taxon>Pentapetalae</taxon>
        <taxon>asterids</taxon>
        <taxon>lamiids</taxon>
        <taxon>Solanales</taxon>
        <taxon>Solanaceae</taxon>
        <taxon>Solanoideae</taxon>
        <taxon>Solaneae</taxon>
        <taxon>Solanum</taxon>
    </lineage>
</organism>
<sequence>MTFRIITACPSLTLFIHRIKKNMANIISSKVEALPPTYVPPMHERPLASIPIVKEIPVIDLGEDRTVVA</sequence>
<keyword evidence="2" id="KW-1185">Reference proteome</keyword>
<accession>A0AAF0ZRI9</accession>
<evidence type="ECO:0000313" key="2">
    <source>
        <dbReference type="Proteomes" id="UP001234989"/>
    </source>
</evidence>
<gene>
    <name evidence="1" type="ORF">MTR67_042857</name>
</gene>
<proteinExistence type="predicted"/>
<dbReference type="EMBL" id="CP133621">
    <property type="protein sequence ID" value="WMV49472.1"/>
    <property type="molecule type" value="Genomic_DNA"/>
</dbReference>
<dbReference type="Proteomes" id="UP001234989">
    <property type="component" value="Chromosome 10"/>
</dbReference>